<proteinExistence type="predicted"/>
<dbReference type="PANTHER" id="PTHR43205:SF7">
    <property type="entry name" value="PROSTAGLANDIN REDUCTASE 1"/>
    <property type="match status" value="1"/>
</dbReference>
<dbReference type="FunFam" id="3.40.50.720:FF:000121">
    <property type="entry name" value="Prostaglandin reductase 2"/>
    <property type="match status" value="1"/>
</dbReference>
<dbReference type="InterPro" id="IPR041694">
    <property type="entry name" value="ADH_N_2"/>
</dbReference>
<organism evidence="3 4">
    <name type="scientific">Paramylibacter kogurei</name>
    <dbReference type="NCBI Taxonomy" id="1889778"/>
    <lineage>
        <taxon>Bacteria</taxon>
        <taxon>Pseudomonadati</taxon>
        <taxon>Pseudomonadota</taxon>
        <taxon>Alphaproteobacteria</taxon>
        <taxon>Rhodobacterales</taxon>
        <taxon>Paracoccaceae</taxon>
        <taxon>Paramylibacter</taxon>
    </lineage>
</organism>
<dbReference type="AlphaFoldDB" id="A0A2G5K5X0"/>
<dbReference type="SUPFAM" id="SSF50129">
    <property type="entry name" value="GroES-like"/>
    <property type="match status" value="2"/>
</dbReference>
<dbReference type="InterPro" id="IPR011032">
    <property type="entry name" value="GroES-like_sf"/>
</dbReference>
<dbReference type="CDD" id="cd05288">
    <property type="entry name" value="PGDH"/>
    <property type="match status" value="1"/>
</dbReference>
<dbReference type="SUPFAM" id="SSF51735">
    <property type="entry name" value="NAD(P)-binding Rossmann-fold domains"/>
    <property type="match status" value="1"/>
</dbReference>
<dbReference type="InterPro" id="IPR036291">
    <property type="entry name" value="NAD(P)-bd_dom_sf"/>
</dbReference>
<evidence type="ECO:0000256" key="1">
    <source>
        <dbReference type="ARBA" id="ARBA00023002"/>
    </source>
</evidence>
<dbReference type="InterPro" id="IPR013149">
    <property type="entry name" value="ADH-like_C"/>
</dbReference>
<dbReference type="Gene3D" id="3.90.180.10">
    <property type="entry name" value="Medium-chain alcohol dehydrogenases, catalytic domain"/>
    <property type="match status" value="1"/>
</dbReference>
<dbReference type="SMART" id="SM00829">
    <property type="entry name" value="PKS_ER"/>
    <property type="match status" value="1"/>
</dbReference>
<dbReference type="GO" id="GO:0016628">
    <property type="term" value="F:oxidoreductase activity, acting on the CH-CH group of donors, NAD or NADP as acceptor"/>
    <property type="evidence" value="ECO:0007669"/>
    <property type="project" value="InterPro"/>
</dbReference>
<dbReference type="Proteomes" id="UP000231516">
    <property type="component" value="Unassembled WGS sequence"/>
</dbReference>
<reference evidence="3 4" key="1">
    <citation type="submission" date="2016-08" db="EMBL/GenBank/DDBJ databases">
        <title>Draft genome of Amylibacter sp. strain 4G11.</title>
        <authorList>
            <person name="Wong S.-K."/>
            <person name="Hamasaki K."/>
            <person name="Yoshizawa S."/>
        </authorList>
    </citation>
    <scope>NUCLEOTIDE SEQUENCE [LARGE SCALE GENOMIC DNA]</scope>
    <source>
        <strain evidence="3 4">4G11</strain>
    </source>
</reference>
<evidence type="ECO:0000259" key="2">
    <source>
        <dbReference type="SMART" id="SM00829"/>
    </source>
</evidence>
<dbReference type="Gene3D" id="3.40.50.720">
    <property type="entry name" value="NAD(P)-binding Rossmann-like Domain"/>
    <property type="match status" value="1"/>
</dbReference>
<evidence type="ECO:0000313" key="3">
    <source>
        <dbReference type="EMBL" id="PIB24937.1"/>
    </source>
</evidence>
<accession>A0A2G5K5X0</accession>
<dbReference type="Pfam" id="PF16884">
    <property type="entry name" value="ADH_N_2"/>
    <property type="match status" value="1"/>
</dbReference>
<name>A0A2G5K5X0_9RHOB</name>
<keyword evidence="1" id="KW-0560">Oxidoreductase</keyword>
<feature type="domain" description="Enoyl reductase (ER)" evidence="2">
    <location>
        <begin position="22"/>
        <end position="339"/>
    </location>
</feature>
<dbReference type="InterPro" id="IPR045010">
    <property type="entry name" value="MDR_fam"/>
</dbReference>
<dbReference type="Pfam" id="PF00107">
    <property type="entry name" value="ADH_zinc_N"/>
    <property type="match status" value="1"/>
</dbReference>
<gene>
    <name evidence="3" type="ORF">BFP76_07220</name>
</gene>
<sequence length="345" mass="36979">MPQTSDTNRRLVLAERPKGAPNENTLRLETADIPTPKDGEMLLRTEFLSLDPYMRGRMSAAKSYADPVEIGEVMVGGTIAEVITSNHPKFEKGEFVVSFSGWQDYAVSDGAMVNSLGKTPQNPSWALGVLGMPGFTAWAGLTQIGMPKAGETVVVGGATGPVGATVGQIAKILGCRVVGIAGGAEKCAYAVDELGFDACVDYKTDTLNDDLAAATPDGIDIYFENVGGKVFDAVMPLLNTGARIPLCGLISQYNATSLPDGPDRMGMLMGQLLTRRITMRGFIIFDDFGHLYPEFAAQMIKWVTEGKIKYREEIIEGLENAPEAFIGLLNGEAFGKRVIRVGNAD</sequence>
<dbReference type="RefSeq" id="WP_099593735.1">
    <property type="nucleotide sequence ID" value="NZ_MDGM01000012.1"/>
</dbReference>
<dbReference type="PANTHER" id="PTHR43205">
    <property type="entry name" value="PROSTAGLANDIN REDUCTASE"/>
    <property type="match status" value="1"/>
</dbReference>
<comment type="caution">
    <text evidence="3">The sequence shown here is derived from an EMBL/GenBank/DDBJ whole genome shotgun (WGS) entry which is preliminary data.</text>
</comment>
<dbReference type="OrthoDB" id="9805663at2"/>
<keyword evidence="4" id="KW-1185">Reference proteome</keyword>
<evidence type="ECO:0000313" key="4">
    <source>
        <dbReference type="Proteomes" id="UP000231516"/>
    </source>
</evidence>
<dbReference type="EMBL" id="MDGM01000012">
    <property type="protein sequence ID" value="PIB24937.1"/>
    <property type="molecule type" value="Genomic_DNA"/>
</dbReference>
<protein>
    <submittedName>
        <fullName evidence="3">NADP-dependent oxidoreductase</fullName>
    </submittedName>
</protein>
<dbReference type="InterPro" id="IPR020843">
    <property type="entry name" value="ER"/>
</dbReference>